<dbReference type="EMBL" id="CP129118">
    <property type="protein sequence ID" value="WOV88720.1"/>
    <property type="molecule type" value="Genomic_DNA"/>
</dbReference>
<reference evidence="4 5" key="1">
    <citation type="submission" date="2023-06" db="EMBL/GenBank/DDBJ databases">
        <title>Sporosarcina sp. nov., isolated from Korean tranditional fermented seafood 'Jeotgal'.</title>
        <authorList>
            <person name="Yang A.I."/>
            <person name="Shin N.-R."/>
        </authorList>
    </citation>
    <scope>NUCLEOTIDE SEQUENCE [LARGE SCALE GENOMIC DNA]</scope>
    <source>
        <strain evidence="4 5">T2O-4</strain>
    </source>
</reference>
<dbReference type="NCBIfam" id="TIGR02532">
    <property type="entry name" value="IV_pilin_GFxxxE"/>
    <property type="match status" value="1"/>
</dbReference>
<protein>
    <submittedName>
        <fullName evidence="4">Prepilin-type N-terminal cleavage/methylation domain-containing protein</fullName>
    </submittedName>
</protein>
<keyword evidence="2" id="KW-0178">Competence</keyword>
<dbReference type="Pfam" id="PF07963">
    <property type="entry name" value="N_methyl"/>
    <property type="match status" value="1"/>
</dbReference>
<dbReference type="RefSeq" id="WP_317970069.1">
    <property type="nucleotide sequence ID" value="NZ_CP129118.1"/>
</dbReference>
<evidence type="ECO:0000256" key="2">
    <source>
        <dbReference type="ARBA" id="ARBA00023287"/>
    </source>
</evidence>
<evidence type="ECO:0000313" key="4">
    <source>
        <dbReference type="EMBL" id="WOV88720.1"/>
    </source>
</evidence>
<name>A0ABZ0L836_9BACL</name>
<gene>
    <name evidence="4" type="ORF">QWT69_06330</name>
</gene>
<keyword evidence="3" id="KW-1133">Transmembrane helix</keyword>
<dbReference type="InterPro" id="IPR012902">
    <property type="entry name" value="N_methyl_site"/>
</dbReference>
<keyword evidence="3" id="KW-0812">Transmembrane</keyword>
<organism evidence="4 5">
    <name type="scientific">Sporosarcina oncorhynchi</name>
    <dbReference type="NCBI Taxonomy" id="3056444"/>
    <lineage>
        <taxon>Bacteria</taxon>
        <taxon>Bacillati</taxon>
        <taxon>Bacillota</taxon>
        <taxon>Bacilli</taxon>
        <taxon>Bacillales</taxon>
        <taxon>Caryophanaceae</taxon>
        <taxon>Sporosarcina</taxon>
    </lineage>
</organism>
<comment type="subcellular location">
    <subcellularLocation>
        <location evidence="1">Cell surface</location>
    </subcellularLocation>
</comment>
<sequence>MQVKKNKQSGMTLIELLGAIIIMAIITTLIFPILIGGMKTAEDIRKETILRDEADYLMSAILKELYTTKESEITTKNFDKSLIGDYYIIKNNDSITGFMDNKLYVSNEILNTNNKSITLLPSSIKDLEEGQYEVILNLKLKSRNDKVMEFKNRIRTIYDINKEELD</sequence>
<evidence type="ECO:0000256" key="3">
    <source>
        <dbReference type="SAM" id="Phobius"/>
    </source>
</evidence>
<proteinExistence type="predicted"/>
<evidence type="ECO:0000313" key="5">
    <source>
        <dbReference type="Proteomes" id="UP001303902"/>
    </source>
</evidence>
<feature type="transmembrane region" description="Helical" evidence="3">
    <location>
        <begin position="12"/>
        <end position="35"/>
    </location>
</feature>
<keyword evidence="3" id="KW-0472">Membrane</keyword>
<evidence type="ECO:0000256" key="1">
    <source>
        <dbReference type="ARBA" id="ARBA00004241"/>
    </source>
</evidence>
<dbReference type="PROSITE" id="PS00409">
    <property type="entry name" value="PROKAR_NTER_METHYL"/>
    <property type="match status" value="1"/>
</dbReference>
<dbReference type="Proteomes" id="UP001303902">
    <property type="component" value="Chromosome"/>
</dbReference>
<accession>A0ABZ0L836</accession>
<keyword evidence="5" id="KW-1185">Reference proteome</keyword>